<keyword evidence="1" id="KW-1133">Transmembrane helix</keyword>
<dbReference type="Pfam" id="PF00069">
    <property type="entry name" value="Pkinase"/>
    <property type="match status" value="1"/>
</dbReference>
<dbReference type="STRING" id="44941.A0A397UYV6"/>
<feature type="domain" description="Protein kinase" evidence="2">
    <location>
        <begin position="1"/>
        <end position="169"/>
    </location>
</feature>
<evidence type="ECO:0000313" key="3">
    <source>
        <dbReference type="EMBL" id="RIB15335.1"/>
    </source>
</evidence>
<sequence>MKWEDKLSLLHCITSDLQAIHSQNYIHQDLHSGNILQETLQSARIGDLGLSVLTSRNSKIKSNGVYGILPYIPPEVLRNQPYTAASDIYSFGIIMWEILFGIPVTGIYAIFHERFGSQLEIQIALNELRPPIHENIETCYINLMKKCWENDPEKRPSAIEICEAFAKWQIDIKILSELTEYDTKIKQRNIIDDIIINKVNSTNEIYSDQFFSYTKLQSAINNSESKSKNLIINFEEFISLAKNSDNSFNQIWNNKVDNRLLANNIEL</sequence>
<evidence type="ECO:0000256" key="1">
    <source>
        <dbReference type="SAM" id="Phobius"/>
    </source>
</evidence>
<dbReference type="GO" id="GO:0007165">
    <property type="term" value="P:signal transduction"/>
    <property type="evidence" value="ECO:0007669"/>
    <property type="project" value="TreeGrafter"/>
</dbReference>
<dbReference type="GO" id="GO:0004672">
    <property type="term" value="F:protein kinase activity"/>
    <property type="evidence" value="ECO:0007669"/>
    <property type="project" value="InterPro"/>
</dbReference>
<keyword evidence="1" id="KW-0472">Membrane</keyword>
<keyword evidence="3" id="KW-0418">Kinase</keyword>
<evidence type="ECO:0000259" key="2">
    <source>
        <dbReference type="PROSITE" id="PS50011"/>
    </source>
</evidence>
<dbReference type="InterPro" id="IPR050167">
    <property type="entry name" value="Ser_Thr_protein_kinase"/>
</dbReference>
<gene>
    <name evidence="3" type="ORF">C2G38_2039457</name>
</gene>
<accession>A0A397UYV6</accession>
<dbReference type="PROSITE" id="PS50011">
    <property type="entry name" value="PROTEIN_KINASE_DOM"/>
    <property type="match status" value="1"/>
</dbReference>
<evidence type="ECO:0000313" key="4">
    <source>
        <dbReference type="Proteomes" id="UP000266673"/>
    </source>
</evidence>
<dbReference type="AlphaFoldDB" id="A0A397UYV6"/>
<comment type="caution">
    <text evidence="3">The sequence shown here is derived from an EMBL/GenBank/DDBJ whole genome shotgun (WGS) entry which is preliminary data.</text>
</comment>
<dbReference type="InterPro" id="IPR000719">
    <property type="entry name" value="Prot_kinase_dom"/>
</dbReference>
<feature type="transmembrane region" description="Helical" evidence="1">
    <location>
        <begin position="88"/>
        <end position="111"/>
    </location>
</feature>
<dbReference type="OrthoDB" id="1890790at2759"/>
<proteinExistence type="predicted"/>
<keyword evidence="4" id="KW-1185">Reference proteome</keyword>
<keyword evidence="1" id="KW-0812">Transmembrane</keyword>
<keyword evidence="3" id="KW-0808">Transferase</keyword>
<dbReference type="EMBL" id="QKWP01000751">
    <property type="protein sequence ID" value="RIB15335.1"/>
    <property type="molecule type" value="Genomic_DNA"/>
</dbReference>
<dbReference type="InterPro" id="IPR011009">
    <property type="entry name" value="Kinase-like_dom_sf"/>
</dbReference>
<reference evidence="3 4" key="1">
    <citation type="submission" date="2018-06" db="EMBL/GenBank/DDBJ databases">
        <title>Comparative genomics reveals the genomic features of Rhizophagus irregularis, R. cerebriforme, R. diaphanum and Gigaspora rosea, and their symbiotic lifestyle signature.</title>
        <authorList>
            <person name="Morin E."/>
            <person name="San Clemente H."/>
            <person name="Chen E.C.H."/>
            <person name="De La Providencia I."/>
            <person name="Hainaut M."/>
            <person name="Kuo A."/>
            <person name="Kohler A."/>
            <person name="Murat C."/>
            <person name="Tang N."/>
            <person name="Roy S."/>
            <person name="Loubradou J."/>
            <person name="Henrissat B."/>
            <person name="Grigoriev I.V."/>
            <person name="Corradi N."/>
            <person name="Roux C."/>
            <person name="Martin F.M."/>
        </authorList>
    </citation>
    <scope>NUCLEOTIDE SEQUENCE [LARGE SCALE GENOMIC DNA]</scope>
    <source>
        <strain evidence="3 4">DAOM 194757</strain>
    </source>
</reference>
<protein>
    <submittedName>
        <fullName evidence="3">Kinase-like domain-containing protein</fullName>
    </submittedName>
</protein>
<name>A0A397UYV6_9GLOM</name>
<organism evidence="3 4">
    <name type="scientific">Gigaspora rosea</name>
    <dbReference type="NCBI Taxonomy" id="44941"/>
    <lineage>
        <taxon>Eukaryota</taxon>
        <taxon>Fungi</taxon>
        <taxon>Fungi incertae sedis</taxon>
        <taxon>Mucoromycota</taxon>
        <taxon>Glomeromycotina</taxon>
        <taxon>Glomeromycetes</taxon>
        <taxon>Diversisporales</taxon>
        <taxon>Gigasporaceae</taxon>
        <taxon>Gigaspora</taxon>
    </lineage>
</organism>
<dbReference type="GO" id="GO:0005524">
    <property type="term" value="F:ATP binding"/>
    <property type="evidence" value="ECO:0007669"/>
    <property type="project" value="InterPro"/>
</dbReference>
<dbReference type="PANTHER" id="PTHR23257">
    <property type="entry name" value="SERINE-THREONINE PROTEIN KINASE"/>
    <property type="match status" value="1"/>
</dbReference>
<dbReference type="Proteomes" id="UP000266673">
    <property type="component" value="Unassembled WGS sequence"/>
</dbReference>
<dbReference type="Gene3D" id="1.10.510.10">
    <property type="entry name" value="Transferase(Phosphotransferase) domain 1"/>
    <property type="match status" value="1"/>
</dbReference>
<dbReference type="GO" id="GO:0005737">
    <property type="term" value="C:cytoplasm"/>
    <property type="evidence" value="ECO:0007669"/>
    <property type="project" value="TreeGrafter"/>
</dbReference>
<dbReference type="PANTHER" id="PTHR23257:SF958">
    <property type="entry name" value="SERINE_THREONINE-PROTEIN KINASE WNK4"/>
    <property type="match status" value="1"/>
</dbReference>
<dbReference type="SUPFAM" id="SSF56112">
    <property type="entry name" value="Protein kinase-like (PK-like)"/>
    <property type="match status" value="1"/>
</dbReference>